<evidence type="ECO:0000259" key="5">
    <source>
        <dbReference type="PROSITE" id="PS50893"/>
    </source>
</evidence>
<reference evidence="7" key="1">
    <citation type="journal article" date="2019" name="Int. J. Syst. Evol. Microbiol.">
        <title>The Global Catalogue of Microorganisms (GCM) 10K type strain sequencing project: providing services to taxonomists for standard genome sequencing and annotation.</title>
        <authorList>
            <consortium name="The Broad Institute Genomics Platform"/>
            <consortium name="The Broad Institute Genome Sequencing Center for Infectious Disease"/>
            <person name="Wu L."/>
            <person name="Ma J."/>
        </authorList>
    </citation>
    <scope>NUCLEOTIDE SEQUENCE [LARGE SCALE GENOMIC DNA]</scope>
    <source>
        <strain evidence="7">CCM 7640</strain>
    </source>
</reference>
<dbReference type="InterPro" id="IPR003439">
    <property type="entry name" value="ABC_transporter-like_ATP-bd"/>
</dbReference>
<dbReference type="PANTHER" id="PTHR43776">
    <property type="entry name" value="TRANSPORT ATP-BINDING PROTEIN"/>
    <property type="match status" value="1"/>
</dbReference>
<accession>A0ABQ1RCJ0</accession>
<gene>
    <name evidence="6" type="ORF">GCM10007269_01820</name>
</gene>
<evidence type="ECO:0000256" key="4">
    <source>
        <dbReference type="ARBA" id="ARBA00022840"/>
    </source>
</evidence>
<dbReference type="GO" id="GO:0005524">
    <property type="term" value="F:ATP binding"/>
    <property type="evidence" value="ECO:0007669"/>
    <property type="project" value="UniProtKB-KW"/>
</dbReference>
<keyword evidence="3" id="KW-0547">Nucleotide-binding</keyword>
<keyword evidence="2" id="KW-0813">Transport</keyword>
<name>A0ABQ1RCJ0_9MICO</name>
<dbReference type="PROSITE" id="PS50893">
    <property type="entry name" value="ABC_TRANSPORTER_2"/>
    <property type="match status" value="1"/>
</dbReference>
<comment type="caution">
    <text evidence="6">The sequence shown here is derived from an EMBL/GenBank/DDBJ whole genome shotgun (WGS) entry which is preliminary data.</text>
</comment>
<evidence type="ECO:0000313" key="6">
    <source>
        <dbReference type="EMBL" id="GGD62336.1"/>
    </source>
</evidence>
<dbReference type="PANTHER" id="PTHR43776:SF7">
    <property type="entry name" value="D,D-DIPEPTIDE TRANSPORT ATP-BINDING PROTEIN DDPF-RELATED"/>
    <property type="match status" value="1"/>
</dbReference>
<dbReference type="Pfam" id="PF00005">
    <property type="entry name" value="ABC_tran"/>
    <property type="match status" value="1"/>
</dbReference>
<dbReference type="SUPFAM" id="SSF52540">
    <property type="entry name" value="P-loop containing nucleoside triphosphate hydrolases"/>
    <property type="match status" value="1"/>
</dbReference>
<evidence type="ECO:0000256" key="1">
    <source>
        <dbReference type="ARBA" id="ARBA00005417"/>
    </source>
</evidence>
<dbReference type="RefSeq" id="WP_188434655.1">
    <property type="nucleotide sequence ID" value="NZ_BMCM01000001.1"/>
</dbReference>
<dbReference type="SMART" id="SM00382">
    <property type="entry name" value="AAA"/>
    <property type="match status" value="1"/>
</dbReference>
<sequence length="258" mass="28236">MSALELHDLHVRYGRREVVSGVSLEVPAGRTLGLVGESGSGKSTIANAAVGLAPVHSGDIRVHGVSSVGRRREARTARRRIQMVFQDPFSALDPRMPIGESIAEGLRATGRDLSRQARRDRVAELLRQVDLDPARAGELPKSFSGGQRQRITIARALAGDPEILIADEVTSALDVSVQSTVLNLLRDLQQRLDLTMLFISHNLAVVRYISDEIAVMRDGRIVERGETESLLQAPSESYTRELLTAVPVLGRKMEFEDA</sequence>
<dbReference type="CDD" id="cd03257">
    <property type="entry name" value="ABC_NikE_OppD_transporters"/>
    <property type="match status" value="1"/>
</dbReference>
<dbReference type="Gene3D" id="3.40.50.300">
    <property type="entry name" value="P-loop containing nucleotide triphosphate hydrolases"/>
    <property type="match status" value="1"/>
</dbReference>
<organism evidence="6 7">
    <name type="scientific">Microbacterium murale</name>
    <dbReference type="NCBI Taxonomy" id="1081040"/>
    <lineage>
        <taxon>Bacteria</taxon>
        <taxon>Bacillati</taxon>
        <taxon>Actinomycetota</taxon>
        <taxon>Actinomycetes</taxon>
        <taxon>Micrococcales</taxon>
        <taxon>Microbacteriaceae</taxon>
        <taxon>Microbacterium</taxon>
    </lineage>
</organism>
<feature type="domain" description="ABC transporter" evidence="5">
    <location>
        <begin position="4"/>
        <end position="243"/>
    </location>
</feature>
<keyword evidence="7" id="KW-1185">Reference proteome</keyword>
<dbReference type="InterPro" id="IPR003593">
    <property type="entry name" value="AAA+_ATPase"/>
</dbReference>
<evidence type="ECO:0000256" key="2">
    <source>
        <dbReference type="ARBA" id="ARBA00022448"/>
    </source>
</evidence>
<comment type="similarity">
    <text evidence="1">Belongs to the ABC transporter superfamily.</text>
</comment>
<dbReference type="InterPro" id="IPR050319">
    <property type="entry name" value="ABC_transp_ATP-bind"/>
</dbReference>
<protein>
    <submittedName>
        <fullName evidence="6">Dipeptide/oligopeptide/nickel ABC transporter ATP-binding protein</fullName>
    </submittedName>
</protein>
<keyword evidence="4 6" id="KW-0067">ATP-binding</keyword>
<dbReference type="InterPro" id="IPR027417">
    <property type="entry name" value="P-loop_NTPase"/>
</dbReference>
<dbReference type="EMBL" id="BMCM01000001">
    <property type="protein sequence ID" value="GGD62336.1"/>
    <property type="molecule type" value="Genomic_DNA"/>
</dbReference>
<dbReference type="InterPro" id="IPR017871">
    <property type="entry name" value="ABC_transporter-like_CS"/>
</dbReference>
<proteinExistence type="inferred from homology"/>
<dbReference type="PROSITE" id="PS00211">
    <property type="entry name" value="ABC_TRANSPORTER_1"/>
    <property type="match status" value="1"/>
</dbReference>
<evidence type="ECO:0000256" key="3">
    <source>
        <dbReference type="ARBA" id="ARBA00022741"/>
    </source>
</evidence>
<evidence type="ECO:0000313" key="7">
    <source>
        <dbReference type="Proteomes" id="UP000629365"/>
    </source>
</evidence>
<dbReference type="Proteomes" id="UP000629365">
    <property type="component" value="Unassembled WGS sequence"/>
</dbReference>